<comment type="caution">
    <text evidence="1">The sequence shown here is derived from an EMBL/GenBank/DDBJ whole genome shotgun (WGS) entry which is preliminary data.</text>
</comment>
<keyword evidence="2" id="KW-1185">Reference proteome</keyword>
<dbReference type="GeneID" id="96247816"/>
<reference evidence="1 2" key="1">
    <citation type="submission" date="2024-06" db="EMBL/GenBank/DDBJ databases">
        <title>The Natural Products Discovery Center: Release of the First 8490 Sequenced Strains for Exploring Actinobacteria Biosynthetic Diversity.</title>
        <authorList>
            <person name="Kalkreuter E."/>
            <person name="Kautsar S.A."/>
            <person name="Yang D."/>
            <person name="Bader C.D."/>
            <person name="Teijaro C.N."/>
            <person name="Fluegel L."/>
            <person name="Davis C.M."/>
            <person name="Simpson J.R."/>
            <person name="Lauterbach L."/>
            <person name="Steele A.D."/>
            <person name="Gui C."/>
            <person name="Meng S."/>
            <person name="Li G."/>
            <person name="Viehrig K."/>
            <person name="Ye F."/>
            <person name="Su P."/>
            <person name="Kiefer A.F."/>
            <person name="Nichols A."/>
            <person name="Cepeda A.J."/>
            <person name="Yan W."/>
            <person name="Fan B."/>
            <person name="Jiang Y."/>
            <person name="Adhikari A."/>
            <person name="Zheng C.-J."/>
            <person name="Schuster L."/>
            <person name="Cowan T.M."/>
            <person name="Smanski M.J."/>
            <person name="Chevrette M.G."/>
            <person name="De Carvalho L.P.S."/>
            <person name="Shen B."/>
        </authorList>
    </citation>
    <scope>NUCLEOTIDE SEQUENCE [LARGE SCALE GENOMIC DNA]</scope>
    <source>
        <strain evidence="1 2">NPDC019708</strain>
    </source>
</reference>
<evidence type="ECO:0000313" key="2">
    <source>
        <dbReference type="Proteomes" id="UP001550628"/>
    </source>
</evidence>
<evidence type="ECO:0000313" key="1">
    <source>
        <dbReference type="EMBL" id="MEU1956743.1"/>
    </source>
</evidence>
<dbReference type="Proteomes" id="UP001550628">
    <property type="component" value="Unassembled WGS sequence"/>
</dbReference>
<name>A0ABV2X0U0_9NOCA</name>
<organism evidence="1 2">
    <name type="scientific">Nocardia rhamnosiphila</name>
    <dbReference type="NCBI Taxonomy" id="426716"/>
    <lineage>
        <taxon>Bacteria</taxon>
        <taxon>Bacillati</taxon>
        <taxon>Actinomycetota</taxon>
        <taxon>Actinomycetes</taxon>
        <taxon>Mycobacteriales</taxon>
        <taxon>Nocardiaceae</taxon>
        <taxon>Nocardia</taxon>
    </lineage>
</organism>
<dbReference type="EMBL" id="JBEYBF010000044">
    <property type="protein sequence ID" value="MEU1956743.1"/>
    <property type="molecule type" value="Genomic_DNA"/>
</dbReference>
<gene>
    <name evidence="1" type="ORF">ABZ510_33450</name>
</gene>
<accession>A0ABV2X0U0</accession>
<protein>
    <submittedName>
        <fullName evidence="1">Uncharacterized protein</fullName>
    </submittedName>
</protein>
<dbReference type="RefSeq" id="WP_210436831.1">
    <property type="nucleotide sequence ID" value="NZ_JBEXYG010000018.1"/>
</dbReference>
<proteinExistence type="predicted"/>
<sequence>MVRAAAIVTALLTLCTALFVYLRSEGDPMDRQHSSGTTVLSIGLDPGAVDYSRYPHIDAATLTARIAAGETALREAGFDLVSCQVPADPDAAEAKLRECAADRSFGVAMIGAGVRMAAEHTLLFERLVNVVVELVPGIRLCFNTSPETTIDALRRWVEPVVR</sequence>